<sequence>MSFSHFSMSPLTDYALPSPTVPMVWDLTTPSPDVSPTSSPMLTYPSSKESSIQPLEQLIPRKFYDKATTEVNLLCIQLAEEVQKHQEAEKKLVASRADFLFMSQASRMAVNASNIMVEIATKSKEVDTMVRQVVDDLKKRKWQDEEPLEGMMPVFLEVKELRKELVKGKGELAETEAQLEAVRAAGISEAESSVKCLELELERLKNRDEINNHQLQNALAGGAKLALTSMHDVLPILFSTTNELTSSFNTLSEAVNGLPLEGRNAVLGCLRPFKDSAQRVHHLIQSLHNIFRSECNSEHLDGAQAFFLAMGPREMSKNPVDMEARSNNESVWRFKSSSGFQFIPSLDVNLRRICIQRVIDKLGNEGFLDGAVWTPGLDGKEVESVERRSAARDEASGSAR</sequence>
<evidence type="ECO:0000256" key="1">
    <source>
        <dbReference type="SAM" id="Coils"/>
    </source>
</evidence>
<keyword evidence="1" id="KW-0175">Coiled coil</keyword>
<evidence type="ECO:0000313" key="3">
    <source>
        <dbReference type="EMBL" id="KAL0573808.1"/>
    </source>
</evidence>
<dbReference type="EMBL" id="JBAHYK010000459">
    <property type="protein sequence ID" value="KAL0573808.1"/>
    <property type="molecule type" value="Genomic_DNA"/>
</dbReference>
<name>A0ABR3FFG7_9AGAR</name>
<evidence type="ECO:0000256" key="2">
    <source>
        <dbReference type="SAM" id="MobiDB-lite"/>
    </source>
</evidence>
<organism evidence="3 4">
    <name type="scientific">Marasmius crinis-equi</name>
    <dbReference type="NCBI Taxonomy" id="585013"/>
    <lineage>
        <taxon>Eukaryota</taxon>
        <taxon>Fungi</taxon>
        <taxon>Dikarya</taxon>
        <taxon>Basidiomycota</taxon>
        <taxon>Agaricomycotina</taxon>
        <taxon>Agaricomycetes</taxon>
        <taxon>Agaricomycetidae</taxon>
        <taxon>Agaricales</taxon>
        <taxon>Marasmiineae</taxon>
        <taxon>Marasmiaceae</taxon>
        <taxon>Marasmius</taxon>
    </lineage>
</organism>
<protein>
    <submittedName>
        <fullName evidence="3">Uncharacterized protein</fullName>
    </submittedName>
</protein>
<feature type="coiled-coil region" evidence="1">
    <location>
        <begin position="158"/>
        <end position="207"/>
    </location>
</feature>
<feature type="region of interest" description="Disordered" evidence="2">
    <location>
        <begin position="381"/>
        <end position="400"/>
    </location>
</feature>
<accession>A0ABR3FFG7</accession>
<gene>
    <name evidence="3" type="ORF">V5O48_008135</name>
</gene>
<proteinExistence type="predicted"/>
<reference evidence="3 4" key="1">
    <citation type="submission" date="2024-02" db="EMBL/GenBank/DDBJ databases">
        <title>A draft genome for the cacao thread blight pathogen Marasmius crinis-equi.</title>
        <authorList>
            <person name="Cohen S.P."/>
            <person name="Baruah I.K."/>
            <person name="Amoako-Attah I."/>
            <person name="Bukari Y."/>
            <person name="Meinhardt L.W."/>
            <person name="Bailey B.A."/>
        </authorList>
    </citation>
    <scope>NUCLEOTIDE SEQUENCE [LARGE SCALE GENOMIC DNA]</scope>
    <source>
        <strain evidence="3 4">GH-76</strain>
    </source>
</reference>
<dbReference type="Proteomes" id="UP001465976">
    <property type="component" value="Unassembled WGS sequence"/>
</dbReference>
<comment type="caution">
    <text evidence="3">The sequence shown here is derived from an EMBL/GenBank/DDBJ whole genome shotgun (WGS) entry which is preliminary data.</text>
</comment>
<keyword evidence="4" id="KW-1185">Reference proteome</keyword>
<evidence type="ECO:0000313" key="4">
    <source>
        <dbReference type="Proteomes" id="UP001465976"/>
    </source>
</evidence>